<protein>
    <submittedName>
        <fullName evidence="2">Uncharacterized protein</fullName>
    </submittedName>
</protein>
<dbReference type="EMBL" id="NAJL01000038">
    <property type="protein sequence ID" value="TKA25054.1"/>
    <property type="molecule type" value="Genomic_DNA"/>
</dbReference>
<comment type="caution">
    <text evidence="2">The sequence shown here is derived from an EMBL/GenBank/DDBJ whole genome shotgun (WGS) entry which is preliminary data.</text>
</comment>
<evidence type="ECO:0000256" key="1">
    <source>
        <dbReference type="SAM" id="MobiDB-lite"/>
    </source>
</evidence>
<name>A0A4U0TSD9_9PEZI</name>
<organism evidence="2 3">
    <name type="scientific">Salinomyces thailandicus</name>
    <dbReference type="NCBI Taxonomy" id="706561"/>
    <lineage>
        <taxon>Eukaryota</taxon>
        <taxon>Fungi</taxon>
        <taxon>Dikarya</taxon>
        <taxon>Ascomycota</taxon>
        <taxon>Pezizomycotina</taxon>
        <taxon>Dothideomycetes</taxon>
        <taxon>Dothideomycetidae</taxon>
        <taxon>Mycosphaerellales</taxon>
        <taxon>Teratosphaeriaceae</taxon>
        <taxon>Salinomyces</taxon>
    </lineage>
</organism>
<sequence>MSMERCQEVKIITGYIKKLGLYPFHAVFRASGPSTLRILLVGGAVAVGGGEAAEAAQGGDGGVGLRKIGCSRSGGGRLAEGEAAGRLRGGGLRRGRCNDGGGALRPRRSGGGKAGPREADRREEARRRRQVGGGGGGGRAPLPGFVKNTVCMTAAISSHVPIEL</sequence>
<feature type="region of interest" description="Disordered" evidence="1">
    <location>
        <begin position="87"/>
        <end position="144"/>
    </location>
</feature>
<accession>A0A4U0TSD9</accession>
<dbReference type="Proteomes" id="UP000308549">
    <property type="component" value="Unassembled WGS sequence"/>
</dbReference>
<gene>
    <name evidence="2" type="ORF">B0A50_06118</name>
</gene>
<keyword evidence="3" id="KW-1185">Reference proteome</keyword>
<reference evidence="2 3" key="1">
    <citation type="submission" date="2017-03" db="EMBL/GenBank/DDBJ databases">
        <title>Genomes of endolithic fungi from Antarctica.</title>
        <authorList>
            <person name="Coleine C."/>
            <person name="Masonjones S."/>
            <person name="Stajich J.E."/>
        </authorList>
    </citation>
    <scope>NUCLEOTIDE SEQUENCE [LARGE SCALE GENOMIC DNA]</scope>
    <source>
        <strain evidence="2 3">CCFEE 6315</strain>
    </source>
</reference>
<evidence type="ECO:0000313" key="3">
    <source>
        <dbReference type="Proteomes" id="UP000308549"/>
    </source>
</evidence>
<dbReference type="AlphaFoldDB" id="A0A4U0TSD9"/>
<feature type="compositionally biased region" description="Basic and acidic residues" evidence="1">
    <location>
        <begin position="115"/>
        <end position="126"/>
    </location>
</feature>
<evidence type="ECO:0000313" key="2">
    <source>
        <dbReference type="EMBL" id="TKA25054.1"/>
    </source>
</evidence>
<proteinExistence type="predicted"/>
<feature type="compositionally biased region" description="Gly residues" evidence="1">
    <location>
        <begin position="87"/>
        <end position="104"/>
    </location>
</feature>